<keyword evidence="6" id="KW-1185">Reference proteome</keyword>
<dbReference type="STRING" id="905079.L1I811"/>
<evidence type="ECO:0000313" key="6">
    <source>
        <dbReference type="Proteomes" id="UP000011087"/>
    </source>
</evidence>
<evidence type="ECO:0000313" key="5">
    <source>
        <dbReference type="EnsemblProtists" id="EKX32353"/>
    </source>
</evidence>
<dbReference type="SMART" id="SM00228">
    <property type="entry name" value="PDZ"/>
    <property type="match status" value="1"/>
</dbReference>
<gene>
    <name evidence="4" type="ORF">GUITHDRAFT_121464</name>
</gene>
<sequence>MISSGLPKYKPMLKESEITLRSEKGTILVSVLAVHLHEWHSCTKMQRLRTEVVMACAKRLSAAESMRLQSENDNVIVINQLRTSLHYQIRQMNIDLCKAFEEVEELEQNFKQQEKAQSMNSRSLISQLVEMKGICQDAISDLTDLQLNFENDRALHALQASKLSNQIQNVLEVKNRILIDYEAAKQTILQKDAALHTTQDKMRQIESLMNEWASENSLQQKGECNAIREAHAGCEGLIEALRKQNQELQDQLQSLMRENMTKQQRLCAPMQGEMRKMQGQDAAGVGLLLMKASAAQQEVVKVVKITPGGAAAQDARIRVGDIIVAIDGASLVGLSMDEICSRIRGPEGQPISLSVERKEDGSLLSMEVCLHRQVVPTEHRTVTLAAAAPPERGYPGEIQPKAHGKESNETADAGQLNLVDALKENLFFSAINEAFQSINRPRDQNDDVIMM</sequence>
<dbReference type="RefSeq" id="XP_005819333.1">
    <property type="nucleotide sequence ID" value="XM_005819276.1"/>
</dbReference>
<dbReference type="PaxDb" id="55529-EKX32353"/>
<evidence type="ECO:0000256" key="2">
    <source>
        <dbReference type="SAM" id="MobiDB-lite"/>
    </source>
</evidence>
<dbReference type="PANTHER" id="PTHR32060">
    <property type="entry name" value="TAIL-SPECIFIC PROTEASE"/>
    <property type="match status" value="1"/>
</dbReference>
<evidence type="ECO:0000256" key="1">
    <source>
        <dbReference type="SAM" id="Coils"/>
    </source>
</evidence>
<dbReference type="InterPro" id="IPR036034">
    <property type="entry name" value="PDZ_sf"/>
</dbReference>
<evidence type="ECO:0000259" key="3">
    <source>
        <dbReference type="PROSITE" id="PS50106"/>
    </source>
</evidence>
<reference evidence="5" key="3">
    <citation type="submission" date="2015-06" db="UniProtKB">
        <authorList>
            <consortium name="EnsemblProtists"/>
        </authorList>
    </citation>
    <scope>IDENTIFICATION</scope>
</reference>
<proteinExistence type="predicted"/>
<accession>L1I811</accession>
<dbReference type="GO" id="GO:0004175">
    <property type="term" value="F:endopeptidase activity"/>
    <property type="evidence" value="ECO:0007669"/>
    <property type="project" value="TreeGrafter"/>
</dbReference>
<dbReference type="Proteomes" id="UP000011087">
    <property type="component" value="Unassembled WGS sequence"/>
</dbReference>
<evidence type="ECO:0000313" key="4">
    <source>
        <dbReference type="EMBL" id="EKX32353.1"/>
    </source>
</evidence>
<dbReference type="HOGENOM" id="CLU_607577_0_0_1"/>
<dbReference type="Gene3D" id="2.30.42.10">
    <property type="match status" value="1"/>
</dbReference>
<dbReference type="SUPFAM" id="SSF50156">
    <property type="entry name" value="PDZ domain-like"/>
    <property type="match status" value="1"/>
</dbReference>
<dbReference type="PANTHER" id="PTHR32060:SF30">
    <property type="entry name" value="CARBOXY-TERMINAL PROCESSING PROTEASE CTPA"/>
    <property type="match status" value="1"/>
</dbReference>
<dbReference type="GeneID" id="17289099"/>
<feature type="domain" description="PDZ" evidence="3">
    <location>
        <begin position="274"/>
        <end position="344"/>
    </location>
</feature>
<dbReference type="KEGG" id="gtt:GUITHDRAFT_121464"/>
<keyword evidence="1" id="KW-0175">Coiled coil</keyword>
<dbReference type="Pfam" id="PF00595">
    <property type="entry name" value="PDZ"/>
    <property type="match status" value="1"/>
</dbReference>
<feature type="coiled-coil region" evidence="1">
    <location>
        <begin position="231"/>
        <end position="265"/>
    </location>
</feature>
<feature type="region of interest" description="Disordered" evidence="2">
    <location>
        <begin position="390"/>
        <end position="410"/>
    </location>
</feature>
<reference evidence="4 6" key="1">
    <citation type="journal article" date="2012" name="Nature">
        <title>Algal genomes reveal evolutionary mosaicism and the fate of nucleomorphs.</title>
        <authorList>
            <consortium name="DOE Joint Genome Institute"/>
            <person name="Curtis B.A."/>
            <person name="Tanifuji G."/>
            <person name="Burki F."/>
            <person name="Gruber A."/>
            <person name="Irimia M."/>
            <person name="Maruyama S."/>
            <person name="Arias M.C."/>
            <person name="Ball S.G."/>
            <person name="Gile G.H."/>
            <person name="Hirakawa Y."/>
            <person name="Hopkins J.F."/>
            <person name="Kuo A."/>
            <person name="Rensing S.A."/>
            <person name="Schmutz J."/>
            <person name="Symeonidi A."/>
            <person name="Elias M."/>
            <person name="Eveleigh R.J."/>
            <person name="Herman E.K."/>
            <person name="Klute M.J."/>
            <person name="Nakayama T."/>
            <person name="Obornik M."/>
            <person name="Reyes-Prieto A."/>
            <person name="Armbrust E.V."/>
            <person name="Aves S.J."/>
            <person name="Beiko R.G."/>
            <person name="Coutinho P."/>
            <person name="Dacks J.B."/>
            <person name="Durnford D.G."/>
            <person name="Fast N.M."/>
            <person name="Green B.R."/>
            <person name="Grisdale C.J."/>
            <person name="Hempel F."/>
            <person name="Henrissat B."/>
            <person name="Hoppner M.P."/>
            <person name="Ishida K."/>
            <person name="Kim E."/>
            <person name="Koreny L."/>
            <person name="Kroth P.G."/>
            <person name="Liu Y."/>
            <person name="Malik S.B."/>
            <person name="Maier U.G."/>
            <person name="McRose D."/>
            <person name="Mock T."/>
            <person name="Neilson J.A."/>
            <person name="Onodera N.T."/>
            <person name="Poole A.M."/>
            <person name="Pritham E.J."/>
            <person name="Richards T.A."/>
            <person name="Rocap G."/>
            <person name="Roy S.W."/>
            <person name="Sarai C."/>
            <person name="Schaack S."/>
            <person name="Shirato S."/>
            <person name="Slamovits C.H."/>
            <person name="Spencer D.F."/>
            <person name="Suzuki S."/>
            <person name="Worden A.Z."/>
            <person name="Zauner S."/>
            <person name="Barry K."/>
            <person name="Bell C."/>
            <person name="Bharti A.K."/>
            <person name="Crow J.A."/>
            <person name="Grimwood J."/>
            <person name="Kramer R."/>
            <person name="Lindquist E."/>
            <person name="Lucas S."/>
            <person name="Salamov A."/>
            <person name="McFadden G.I."/>
            <person name="Lane C.E."/>
            <person name="Keeling P.J."/>
            <person name="Gray M.W."/>
            <person name="Grigoriev I.V."/>
            <person name="Archibald J.M."/>
        </authorList>
    </citation>
    <scope>NUCLEOTIDE SEQUENCE</scope>
    <source>
        <strain evidence="4 6">CCMP2712</strain>
    </source>
</reference>
<dbReference type="OrthoDB" id="6022242at2759"/>
<dbReference type="CDD" id="cd06782">
    <property type="entry name" value="cpPDZ_CPP-like"/>
    <property type="match status" value="1"/>
</dbReference>
<reference evidence="6" key="2">
    <citation type="submission" date="2012-11" db="EMBL/GenBank/DDBJ databases">
        <authorList>
            <person name="Kuo A."/>
            <person name="Curtis B.A."/>
            <person name="Tanifuji G."/>
            <person name="Burki F."/>
            <person name="Gruber A."/>
            <person name="Irimia M."/>
            <person name="Maruyama S."/>
            <person name="Arias M.C."/>
            <person name="Ball S.G."/>
            <person name="Gile G.H."/>
            <person name="Hirakawa Y."/>
            <person name="Hopkins J.F."/>
            <person name="Rensing S.A."/>
            <person name="Schmutz J."/>
            <person name="Symeonidi A."/>
            <person name="Elias M."/>
            <person name="Eveleigh R.J."/>
            <person name="Herman E.K."/>
            <person name="Klute M.J."/>
            <person name="Nakayama T."/>
            <person name="Obornik M."/>
            <person name="Reyes-Prieto A."/>
            <person name="Armbrust E.V."/>
            <person name="Aves S.J."/>
            <person name="Beiko R.G."/>
            <person name="Coutinho P."/>
            <person name="Dacks J.B."/>
            <person name="Durnford D.G."/>
            <person name="Fast N.M."/>
            <person name="Green B.R."/>
            <person name="Grisdale C."/>
            <person name="Hempe F."/>
            <person name="Henrissat B."/>
            <person name="Hoppner M.P."/>
            <person name="Ishida K.-I."/>
            <person name="Kim E."/>
            <person name="Koreny L."/>
            <person name="Kroth P.G."/>
            <person name="Liu Y."/>
            <person name="Malik S.-B."/>
            <person name="Maier U.G."/>
            <person name="McRose D."/>
            <person name="Mock T."/>
            <person name="Neilson J.A."/>
            <person name="Onodera N.T."/>
            <person name="Poole A.M."/>
            <person name="Pritham E.J."/>
            <person name="Richards T.A."/>
            <person name="Rocap G."/>
            <person name="Roy S.W."/>
            <person name="Sarai C."/>
            <person name="Schaack S."/>
            <person name="Shirato S."/>
            <person name="Slamovits C.H."/>
            <person name="Spencer D.F."/>
            <person name="Suzuki S."/>
            <person name="Worden A.Z."/>
            <person name="Zauner S."/>
            <person name="Barry K."/>
            <person name="Bell C."/>
            <person name="Bharti A.K."/>
            <person name="Crow J.A."/>
            <person name="Grimwood J."/>
            <person name="Kramer R."/>
            <person name="Lindquist E."/>
            <person name="Lucas S."/>
            <person name="Salamov A."/>
            <person name="McFadden G.I."/>
            <person name="Lane C.E."/>
            <person name="Keeling P.J."/>
            <person name="Gray M.W."/>
            <person name="Grigoriev I.V."/>
            <person name="Archibald J.M."/>
        </authorList>
    </citation>
    <scope>NUCLEOTIDE SEQUENCE</scope>
    <source>
        <strain evidence="6">CCMP2712</strain>
    </source>
</reference>
<dbReference type="EnsemblProtists" id="EKX32353">
    <property type="protein sequence ID" value="EKX32353"/>
    <property type="gene ID" value="GUITHDRAFT_121464"/>
</dbReference>
<protein>
    <recommendedName>
        <fullName evidence="3">PDZ domain-containing protein</fullName>
    </recommendedName>
</protein>
<dbReference type="PROSITE" id="PS50106">
    <property type="entry name" value="PDZ"/>
    <property type="match status" value="1"/>
</dbReference>
<organism evidence="4">
    <name type="scientific">Guillardia theta (strain CCMP2712)</name>
    <name type="common">Cryptophyte</name>
    <dbReference type="NCBI Taxonomy" id="905079"/>
    <lineage>
        <taxon>Eukaryota</taxon>
        <taxon>Cryptophyceae</taxon>
        <taxon>Pyrenomonadales</taxon>
        <taxon>Geminigeraceae</taxon>
        <taxon>Guillardia</taxon>
    </lineage>
</organism>
<dbReference type="EMBL" id="JH993194">
    <property type="protein sequence ID" value="EKX32353.1"/>
    <property type="molecule type" value="Genomic_DNA"/>
</dbReference>
<name>L1I811_GUITC</name>
<dbReference type="GO" id="GO:0007165">
    <property type="term" value="P:signal transduction"/>
    <property type="evidence" value="ECO:0007669"/>
    <property type="project" value="TreeGrafter"/>
</dbReference>
<dbReference type="AlphaFoldDB" id="L1I811"/>
<dbReference type="InterPro" id="IPR001478">
    <property type="entry name" value="PDZ"/>
</dbReference>